<keyword evidence="3 7" id="KW-0808">Transferase</keyword>
<dbReference type="Proteomes" id="UP000634647">
    <property type="component" value="Unassembled WGS sequence"/>
</dbReference>
<dbReference type="Proteomes" id="UP000199541">
    <property type="component" value="Unassembled WGS sequence"/>
</dbReference>
<dbReference type="EC" id="2.1.1.37" evidence="1"/>
<comment type="similarity">
    <text evidence="7">Belongs to the class I-like SAM-binding methyltransferase superfamily. C5-methyltransferase family.</text>
</comment>
<evidence type="ECO:0000256" key="7">
    <source>
        <dbReference type="PROSITE-ProRule" id="PRU01016"/>
    </source>
</evidence>
<evidence type="ECO:0000313" key="11">
    <source>
        <dbReference type="Proteomes" id="UP000199541"/>
    </source>
</evidence>
<organism evidence="9 12">
    <name type="scientific">Allgaiera indica</name>
    <dbReference type="NCBI Taxonomy" id="765699"/>
    <lineage>
        <taxon>Bacteria</taxon>
        <taxon>Pseudomonadati</taxon>
        <taxon>Pseudomonadota</taxon>
        <taxon>Alphaproteobacteria</taxon>
        <taxon>Rhodobacterales</taxon>
        <taxon>Paracoccaceae</taxon>
        <taxon>Allgaiera</taxon>
    </lineage>
</organism>
<dbReference type="GO" id="GO:0003886">
    <property type="term" value="F:DNA (cytosine-5-)-methyltransferase activity"/>
    <property type="evidence" value="ECO:0007669"/>
    <property type="project" value="UniProtKB-EC"/>
</dbReference>
<feature type="active site" evidence="7">
    <location>
        <position position="95"/>
    </location>
</feature>
<dbReference type="InterPro" id="IPR050750">
    <property type="entry name" value="C5-MTase"/>
</dbReference>
<evidence type="ECO:0000313" key="10">
    <source>
        <dbReference type="EMBL" id="SDX73578.1"/>
    </source>
</evidence>
<protein>
    <recommendedName>
        <fullName evidence="1">DNA (cytosine-5-)-methyltransferase</fullName>
        <ecNumber evidence="1">2.1.1.37</ecNumber>
    </recommendedName>
</protein>
<dbReference type="InterPro" id="IPR001525">
    <property type="entry name" value="C5_MeTfrase"/>
</dbReference>
<evidence type="ECO:0000313" key="9">
    <source>
        <dbReference type="EMBL" id="GHE03744.1"/>
    </source>
</evidence>
<evidence type="ECO:0000256" key="2">
    <source>
        <dbReference type="ARBA" id="ARBA00022603"/>
    </source>
</evidence>
<evidence type="ECO:0000256" key="5">
    <source>
        <dbReference type="ARBA" id="ARBA00022747"/>
    </source>
</evidence>
<evidence type="ECO:0000256" key="8">
    <source>
        <dbReference type="SAM" id="MobiDB-lite"/>
    </source>
</evidence>
<evidence type="ECO:0000313" key="12">
    <source>
        <dbReference type="Proteomes" id="UP000634647"/>
    </source>
</evidence>
<evidence type="ECO:0000256" key="3">
    <source>
        <dbReference type="ARBA" id="ARBA00022679"/>
    </source>
</evidence>
<feature type="region of interest" description="Disordered" evidence="8">
    <location>
        <begin position="227"/>
        <end position="256"/>
    </location>
</feature>
<accession>A0AAN5A064</accession>
<dbReference type="GO" id="GO:0009307">
    <property type="term" value="P:DNA restriction-modification system"/>
    <property type="evidence" value="ECO:0007669"/>
    <property type="project" value="UniProtKB-KW"/>
</dbReference>
<dbReference type="SUPFAM" id="SSF53335">
    <property type="entry name" value="S-adenosyl-L-methionine-dependent methyltransferases"/>
    <property type="match status" value="1"/>
</dbReference>
<proteinExistence type="inferred from homology"/>
<dbReference type="Gene3D" id="3.90.120.10">
    <property type="entry name" value="DNA Methylase, subunit A, domain 2"/>
    <property type="match status" value="1"/>
</dbReference>
<keyword evidence="4 7" id="KW-0949">S-adenosyl-L-methionine</keyword>
<comment type="caution">
    <text evidence="9">The sequence shown here is derived from an EMBL/GenBank/DDBJ whole genome shotgun (WGS) entry which is preliminary data.</text>
</comment>
<feature type="compositionally biased region" description="Basic and acidic residues" evidence="8">
    <location>
        <begin position="234"/>
        <end position="245"/>
    </location>
</feature>
<dbReference type="AlphaFoldDB" id="A0AAN5A064"/>
<dbReference type="RefSeq" id="WP_051645912.1">
    <property type="nucleotide sequence ID" value="NZ_BNAB01000013.1"/>
</dbReference>
<dbReference type="InterPro" id="IPR018117">
    <property type="entry name" value="C5_DNA_meth_AS"/>
</dbReference>
<evidence type="ECO:0000256" key="4">
    <source>
        <dbReference type="ARBA" id="ARBA00022691"/>
    </source>
</evidence>
<dbReference type="PANTHER" id="PTHR46098:SF1">
    <property type="entry name" value="TRNA (CYTOSINE(38)-C(5))-METHYLTRANSFERASE"/>
    <property type="match status" value="1"/>
</dbReference>
<comment type="catalytic activity">
    <reaction evidence="6">
        <text>a 2'-deoxycytidine in DNA + S-adenosyl-L-methionine = a 5-methyl-2'-deoxycytidine in DNA + S-adenosyl-L-homocysteine + H(+)</text>
        <dbReference type="Rhea" id="RHEA:13681"/>
        <dbReference type="Rhea" id="RHEA-COMP:11369"/>
        <dbReference type="Rhea" id="RHEA-COMP:11370"/>
        <dbReference type="ChEBI" id="CHEBI:15378"/>
        <dbReference type="ChEBI" id="CHEBI:57856"/>
        <dbReference type="ChEBI" id="CHEBI:59789"/>
        <dbReference type="ChEBI" id="CHEBI:85452"/>
        <dbReference type="ChEBI" id="CHEBI:85454"/>
        <dbReference type="EC" id="2.1.1.37"/>
    </reaction>
</comment>
<evidence type="ECO:0000256" key="1">
    <source>
        <dbReference type="ARBA" id="ARBA00011975"/>
    </source>
</evidence>
<keyword evidence="11" id="KW-1185">Reference proteome</keyword>
<dbReference type="Gene3D" id="3.40.50.150">
    <property type="entry name" value="Vaccinia Virus protein VP39"/>
    <property type="match status" value="1"/>
</dbReference>
<keyword evidence="5" id="KW-0680">Restriction system</keyword>
<evidence type="ECO:0000256" key="6">
    <source>
        <dbReference type="ARBA" id="ARBA00047422"/>
    </source>
</evidence>
<keyword evidence="2 7" id="KW-0489">Methyltransferase</keyword>
<dbReference type="GO" id="GO:0032259">
    <property type="term" value="P:methylation"/>
    <property type="evidence" value="ECO:0007669"/>
    <property type="project" value="UniProtKB-KW"/>
</dbReference>
<dbReference type="PROSITE" id="PS51679">
    <property type="entry name" value="SAM_MT_C5"/>
    <property type="match status" value="1"/>
</dbReference>
<reference evidence="9" key="1">
    <citation type="journal article" date="2014" name="Int. J. Syst. Evol. Microbiol.">
        <title>Complete genome sequence of Corynebacterium casei LMG S-19264T (=DSM 44701T), isolated from a smear-ripened cheese.</title>
        <authorList>
            <consortium name="US DOE Joint Genome Institute (JGI-PGF)"/>
            <person name="Walter F."/>
            <person name="Albersmeier A."/>
            <person name="Kalinowski J."/>
            <person name="Ruckert C."/>
        </authorList>
    </citation>
    <scope>NUCLEOTIDE SEQUENCE</scope>
    <source>
        <strain evidence="9">CGMCC 1.10859</strain>
    </source>
</reference>
<dbReference type="EMBL" id="FNOB01000027">
    <property type="protein sequence ID" value="SDX73578.1"/>
    <property type="molecule type" value="Genomic_DNA"/>
</dbReference>
<dbReference type="InterPro" id="IPR029063">
    <property type="entry name" value="SAM-dependent_MTases_sf"/>
</dbReference>
<dbReference type="PROSITE" id="PS00094">
    <property type="entry name" value="C5_MTASE_1"/>
    <property type="match status" value="1"/>
</dbReference>
<dbReference type="Pfam" id="PF00145">
    <property type="entry name" value="DNA_methylase"/>
    <property type="match status" value="3"/>
</dbReference>
<sequence length="357" mass="38316">MNFKDLPLPPFPTGATLCSGIGAPEAACPDIDWRFASEIEGFPREVLKARFGYAEPADHNQGDPLLWGDMSEITAETWTGNGLPLPDILVAGTPCQAFSLVGARKGLDDPRGNLTLKFVLICHAIQDAKHDGRLAAVWENVPGVLTDKTNAFGALLSGVVGGDDPFPAPDDAGWPRAGLVAGPRGRAAWRVLDAQYFGVAQRRERVFLVASLGDGPDPASILFERQGLHGNPAPRRDAGKADRGASARGAGNRRGRIEANSGDISFCLASNMLGSGDYEGETLIVEGLAVRRLTPHECHRLQGFADDHCAIERRGKPAADGPQYKALGNSMAVPVMRWILRRLLGLPVELRPHTERD</sequence>
<name>A0AAN5A064_9RHOB</name>
<gene>
    <name evidence="9" type="ORF">GCM10008024_28320</name>
    <name evidence="10" type="ORF">SAMN05444006_1275</name>
</gene>
<dbReference type="EMBL" id="BNAB01000013">
    <property type="protein sequence ID" value="GHE03744.1"/>
    <property type="molecule type" value="Genomic_DNA"/>
</dbReference>
<reference evidence="9" key="3">
    <citation type="submission" date="2023-06" db="EMBL/GenBank/DDBJ databases">
        <authorList>
            <person name="Sun Q."/>
            <person name="Zhou Y."/>
        </authorList>
    </citation>
    <scope>NUCLEOTIDE SEQUENCE</scope>
    <source>
        <strain evidence="9">CGMCC 1.10859</strain>
    </source>
</reference>
<reference evidence="10 11" key="2">
    <citation type="submission" date="2016-10" db="EMBL/GenBank/DDBJ databases">
        <authorList>
            <person name="Varghese N."/>
            <person name="Submissions S."/>
        </authorList>
    </citation>
    <scope>NUCLEOTIDE SEQUENCE [LARGE SCALE GENOMIC DNA]</scope>
    <source>
        <strain evidence="10 11">DSM 24802</strain>
    </source>
</reference>
<dbReference type="PANTHER" id="PTHR46098">
    <property type="entry name" value="TRNA (CYTOSINE(38)-C(5))-METHYLTRANSFERASE"/>
    <property type="match status" value="1"/>
</dbReference>